<comment type="caution">
    <text evidence="2">The sequence shown here is derived from an EMBL/GenBank/DDBJ whole genome shotgun (WGS) entry which is preliminary data.</text>
</comment>
<evidence type="ECO:0000313" key="2">
    <source>
        <dbReference type="EMBL" id="MBO0358714.1"/>
    </source>
</evidence>
<dbReference type="EMBL" id="JAFLQZ010000007">
    <property type="protein sequence ID" value="MBO0358714.1"/>
    <property type="molecule type" value="Genomic_DNA"/>
</dbReference>
<name>A0A939EWY6_9BACT</name>
<keyword evidence="3" id="KW-1185">Reference proteome</keyword>
<dbReference type="Gene3D" id="1.25.40.390">
    <property type="match status" value="1"/>
</dbReference>
<sequence>MKKTLFLAISALALTTSCVDSLDDYNVDPKRAAVGTAPGTTFISNAQRNLVRTINSANTNLNPFRFYVQYWAATDYPTESRYDINTRNINGLYWNALYRDVIRDLREAKTTIQANADLTADVKANQLACAEVLEIYAWTTLVEIFGDIPYSQALDINKPLPSYDKQDVIYNDLITRLDAVIAQFKPNADLGDVNFDLINGGNVGLWIKFANSMKLRMALTIADVNNAKASTMAVATVGKVLASNTENIDLQFDGTFPNTNPLFEDLVRSGRRDFVGANVFVDRLKGTAGPVQGFVDPRLDDYFNTGVSSGVYAGGIPGSTNNKNTNSEPSEELRQQNLPGVVMSYAQVEFMLAEAAARGYAVGGTAESHYNAAITASILEWASYPSPDNTPADIVNAATEAQNYLAQPGVAYATAPGDFRQKIGYQKWLALYNQPTEAFKEWRRLDAPTLTRATRSISEIPRRFVYPIAEQNVNGTNYANAAASVGGDVVTTKLFWDVR</sequence>
<dbReference type="AlphaFoldDB" id="A0A939EWY6"/>
<feature type="chain" id="PRO_5037965099" evidence="1">
    <location>
        <begin position="23"/>
        <end position="499"/>
    </location>
</feature>
<keyword evidence="1" id="KW-0732">Signal</keyword>
<dbReference type="InterPro" id="IPR011990">
    <property type="entry name" value="TPR-like_helical_dom_sf"/>
</dbReference>
<dbReference type="PROSITE" id="PS51257">
    <property type="entry name" value="PROKAR_LIPOPROTEIN"/>
    <property type="match status" value="1"/>
</dbReference>
<dbReference type="SUPFAM" id="SSF48452">
    <property type="entry name" value="TPR-like"/>
    <property type="match status" value="1"/>
</dbReference>
<gene>
    <name evidence="2" type="ORF">J0X19_12215</name>
</gene>
<keyword evidence="2" id="KW-0449">Lipoprotein</keyword>
<reference evidence="2" key="1">
    <citation type="submission" date="2021-03" db="EMBL/GenBank/DDBJ databases">
        <authorList>
            <person name="Kim M.K."/>
        </authorList>
    </citation>
    <scope>NUCLEOTIDE SEQUENCE</scope>
    <source>
        <strain evidence="2">BT186</strain>
    </source>
</reference>
<evidence type="ECO:0000256" key="1">
    <source>
        <dbReference type="SAM" id="SignalP"/>
    </source>
</evidence>
<protein>
    <submittedName>
        <fullName evidence="2">SusD/RagB family nutrient-binding outer membrane lipoprotein</fullName>
    </submittedName>
</protein>
<accession>A0A939EWY6</accession>
<feature type="signal peptide" evidence="1">
    <location>
        <begin position="1"/>
        <end position="22"/>
    </location>
</feature>
<proteinExistence type="predicted"/>
<evidence type="ECO:0000313" key="3">
    <source>
        <dbReference type="Proteomes" id="UP000664144"/>
    </source>
</evidence>
<dbReference type="Pfam" id="PF12771">
    <property type="entry name" value="SusD-like_2"/>
    <property type="match status" value="1"/>
</dbReference>
<dbReference type="Proteomes" id="UP000664144">
    <property type="component" value="Unassembled WGS sequence"/>
</dbReference>
<organism evidence="2 3">
    <name type="scientific">Hymenobacter telluris</name>
    <dbReference type="NCBI Taxonomy" id="2816474"/>
    <lineage>
        <taxon>Bacteria</taxon>
        <taxon>Pseudomonadati</taxon>
        <taxon>Bacteroidota</taxon>
        <taxon>Cytophagia</taxon>
        <taxon>Cytophagales</taxon>
        <taxon>Hymenobacteraceae</taxon>
        <taxon>Hymenobacter</taxon>
    </lineage>
</organism>
<dbReference type="RefSeq" id="WP_206984650.1">
    <property type="nucleotide sequence ID" value="NZ_JAFLQZ010000007.1"/>
</dbReference>
<dbReference type="InterPro" id="IPR041662">
    <property type="entry name" value="SusD-like_2"/>
</dbReference>